<feature type="domain" description="Lipocalin-like" evidence="1">
    <location>
        <begin position="40"/>
        <end position="122"/>
    </location>
</feature>
<keyword evidence="3" id="KW-1185">Reference proteome</keyword>
<dbReference type="Pfam" id="PF12702">
    <property type="entry name" value="Lipocalin_3"/>
    <property type="match status" value="1"/>
</dbReference>
<gene>
    <name evidence="2" type="ORF">SAMN04488089_11732</name>
</gene>
<proteinExistence type="predicted"/>
<name>A0AAJ4W6E4_MYRPR</name>
<reference evidence="2 3" key="1">
    <citation type="submission" date="2016-10" db="EMBL/GenBank/DDBJ databases">
        <authorList>
            <person name="Varghese N."/>
            <person name="Submissions S."/>
        </authorList>
    </citation>
    <scope>NUCLEOTIDE SEQUENCE [LARGE SCALE GENOMIC DNA]</scope>
    <source>
        <strain evidence="3">DSM 19823 / KCTC 23066 / CCTCC M 208030 / D25</strain>
    </source>
</reference>
<dbReference type="Gene3D" id="2.40.128.280">
    <property type="match status" value="1"/>
</dbReference>
<comment type="caution">
    <text evidence="2">The sequence shown here is derived from an EMBL/GenBank/DDBJ whole genome shotgun (WGS) entry which is preliminary data.</text>
</comment>
<dbReference type="InterPro" id="IPR024311">
    <property type="entry name" value="Lipocalin-like"/>
</dbReference>
<protein>
    <submittedName>
        <fullName evidence="2">Lipocalin-like</fullName>
    </submittedName>
</protein>
<evidence type="ECO:0000313" key="3">
    <source>
        <dbReference type="Proteomes" id="UP000183496"/>
    </source>
</evidence>
<evidence type="ECO:0000313" key="2">
    <source>
        <dbReference type="EMBL" id="SER48501.1"/>
    </source>
</evidence>
<accession>A0AAJ4W6E4</accession>
<organism evidence="2 3">
    <name type="scientific">Myroides profundi</name>
    <dbReference type="NCBI Taxonomy" id="480520"/>
    <lineage>
        <taxon>Bacteria</taxon>
        <taxon>Pseudomonadati</taxon>
        <taxon>Bacteroidota</taxon>
        <taxon>Flavobacteriia</taxon>
        <taxon>Flavobacteriales</taxon>
        <taxon>Flavobacteriaceae</taxon>
        <taxon>Myroides</taxon>
    </lineage>
</organism>
<evidence type="ECO:0000259" key="1">
    <source>
        <dbReference type="Pfam" id="PF12702"/>
    </source>
</evidence>
<dbReference type="Proteomes" id="UP000183496">
    <property type="component" value="Unassembled WGS sequence"/>
</dbReference>
<dbReference type="AlphaFoldDB" id="A0AAJ4W6E4"/>
<dbReference type="EMBL" id="FOFY01000017">
    <property type="protein sequence ID" value="SER48501.1"/>
    <property type="molecule type" value="Genomic_DNA"/>
</dbReference>
<sequence length="126" mass="14722">MKTFKTCIFITLCAVTFMRCKKEESFKLPEMSEQEKVLSKAVIGDWTEFSPFNEKKPKSFSLKENGDATSVNMVNNEYKNWWVQNHELLVLSNKDTLHFTIKATNENIIVLEKNNQDFTYKRVGTN</sequence>